<sequence>NTYPELVEVLVNDYGLHCVGCMAAAFETLEEGAKAHGFSDQEIAKMVKKLNQMISKEKSAAREE</sequence>
<dbReference type="Proteomes" id="UP000231025">
    <property type="component" value="Unassembled WGS sequence"/>
</dbReference>
<dbReference type="Gene3D" id="1.10.3910.10">
    <property type="entry name" value="SP0561-like"/>
    <property type="match status" value="1"/>
</dbReference>
<dbReference type="PANTHER" id="PTHR39341">
    <property type="entry name" value="BSL7085 PROTEIN"/>
    <property type="match status" value="1"/>
</dbReference>
<dbReference type="NCBIfam" id="TIGR03980">
    <property type="entry name" value="prismane_assoc"/>
    <property type="match status" value="1"/>
</dbReference>
<dbReference type="PANTHER" id="PTHR39341:SF1">
    <property type="entry name" value="DUF1858 DOMAIN-CONTAINING PROTEIN"/>
    <property type="match status" value="1"/>
</dbReference>
<dbReference type="EMBL" id="PCRE01000009">
    <property type="protein sequence ID" value="PIP15285.1"/>
    <property type="molecule type" value="Genomic_DNA"/>
</dbReference>
<evidence type="ECO:0000313" key="3">
    <source>
        <dbReference type="Proteomes" id="UP000231025"/>
    </source>
</evidence>
<accession>A0A2G9Y7R5</accession>
<evidence type="ECO:0000259" key="1">
    <source>
        <dbReference type="Pfam" id="PF08984"/>
    </source>
</evidence>
<dbReference type="Pfam" id="PF08984">
    <property type="entry name" value="DUF1858"/>
    <property type="match status" value="1"/>
</dbReference>
<dbReference type="InterPro" id="IPR015077">
    <property type="entry name" value="DUF1858"/>
</dbReference>
<reference evidence="2 3" key="1">
    <citation type="submission" date="2017-09" db="EMBL/GenBank/DDBJ databases">
        <title>Depth-based differentiation of microbial function through sediment-hosted aquifers and enrichment of novel symbionts in the deep terrestrial subsurface.</title>
        <authorList>
            <person name="Probst A.J."/>
            <person name="Ladd B."/>
            <person name="Jarett J.K."/>
            <person name="Geller-Mcgrath D.E."/>
            <person name="Sieber C.M."/>
            <person name="Emerson J.B."/>
            <person name="Anantharaman K."/>
            <person name="Thomas B.C."/>
            <person name="Malmstrom R."/>
            <person name="Stieglmeier M."/>
            <person name="Klingl A."/>
            <person name="Woyke T."/>
            <person name="Ryan C.M."/>
            <person name="Banfield J.F."/>
        </authorList>
    </citation>
    <scope>NUCLEOTIDE SEQUENCE [LARGE SCALE GENOMIC DNA]</scope>
    <source>
        <strain evidence="2">CG23_combo_of_CG06-09_8_20_14_all_35_49</strain>
    </source>
</reference>
<comment type="caution">
    <text evidence="2">The sequence shown here is derived from an EMBL/GenBank/DDBJ whole genome shotgun (WGS) entry which is preliminary data.</text>
</comment>
<dbReference type="InterPro" id="IPR038062">
    <property type="entry name" value="ScdA-like_N_sf"/>
</dbReference>
<gene>
    <name evidence="2" type="ORF">COX47_00590</name>
</gene>
<proteinExistence type="predicted"/>
<feature type="non-terminal residue" evidence="2">
    <location>
        <position position="1"/>
    </location>
</feature>
<name>A0A2G9Y7R5_9BACT</name>
<dbReference type="AlphaFoldDB" id="A0A2G9Y7R5"/>
<protein>
    <recommendedName>
        <fullName evidence="1">DUF1858 domain-containing protein</fullName>
    </recommendedName>
</protein>
<dbReference type="SUPFAM" id="SSF140683">
    <property type="entry name" value="SP0561-like"/>
    <property type="match status" value="1"/>
</dbReference>
<evidence type="ECO:0000313" key="2">
    <source>
        <dbReference type="EMBL" id="PIP15285.1"/>
    </source>
</evidence>
<feature type="domain" description="DUF1858" evidence="1">
    <location>
        <begin position="2"/>
        <end position="42"/>
    </location>
</feature>
<organism evidence="2 3">
    <name type="scientific">Candidatus Roizmanbacteria bacterium CG23_combo_of_CG06-09_8_20_14_all_35_49</name>
    <dbReference type="NCBI Taxonomy" id="1974863"/>
    <lineage>
        <taxon>Bacteria</taxon>
        <taxon>Candidatus Roizmaniibacteriota</taxon>
    </lineage>
</organism>
<dbReference type="InterPro" id="IPR023883">
    <property type="entry name" value="CHP03980_redox-disulphide"/>
</dbReference>